<dbReference type="Proteomes" id="UP000231388">
    <property type="component" value="Unassembled WGS sequence"/>
</dbReference>
<gene>
    <name evidence="1" type="ORF">COX53_01935</name>
</gene>
<evidence type="ECO:0000313" key="1">
    <source>
        <dbReference type="EMBL" id="PIP04539.1"/>
    </source>
</evidence>
<reference evidence="1 2" key="1">
    <citation type="submission" date="2017-09" db="EMBL/GenBank/DDBJ databases">
        <title>Depth-based differentiation of microbial function through sediment-hosted aquifers and enrichment of novel symbionts in the deep terrestrial subsurface.</title>
        <authorList>
            <person name="Probst A.J."/>
            <person name="Ladd B."/>
            <person name="Jarett J.K."/>
            <person name="Geller-Mcgrath D.E."/>
            <person name="Sieber C.M."/>
            <person name="Emerson J.B."/>
            <person name="Anantharaman K."/>
            <person name="Thomas B.C."/>
            <person name="Malmstrom R."/>
            <person name="Stieglmeier M."/>
            <person name="Klingl A."/>
            <person name="Woyke T."/>
            <person name="Ryan C.M."/>
            <person name="Banfield J.F."/>
        </authorList>
    </citation>
    <scope>NUCLEOTIDE SEQUENCE [LARGE SCALE GENOMIC DNA]</scope>
    <source>
        <strain evidence="1">CG23_combo_of_CG06-09_8_20_14_all_40_14</strain>
    </source>
</reference>
<evidence type="ECO:0008006" key="3">
    <source>
        <dbReference type="Google" id="ProtNLM"/>
    </source>
</evidence>
<dbReference type="InterPro" id="IPR010985">
    <property type="entry name" value="Ribbon_hlx_hlx"/>
</dbReference>
<name>A0A2G9XC45_UNCKA</name>
<dbReference type="GO" id="GO:0006355">
    <property type="term" value="P:regulation of DNA-templated transcription"/>
    <property type="evidence" value="ECO:0007669"/>
    <property type="project" value="InterPro"/>
</dbReference>
<accession>A0A2G9XC45</accession>
<proteinExistence type="predicted"/>
<protein>
    <recommendedName>
        <fullName evidence="3">Antitoxin</fullName>
    </recommendedName>
</protein>
<sequence>MKYYELDKEELNMLDDYEEGKFSSVRDLGEEKVFYESYAKNTLEKTKNINIRIPERVLLKLKSIAARKGMPYQTLVSSILHQFAAR</sequence>
<dbReference type="AlphaFoldDB" id="A0A2G9XC45"/>
<organism evidence="1 2">
    <name type="scientific">candidate division WWE3 bacterium CG23_combo_of_CG06-09_8_20_14_all_40_14</name>
    <dbReference type="NCBI Taxonomy" id="1975095"/>
    <lineage>
        <taxon>Bacteria</taxon>
        <taxon>Katanobacteria</taxon>
    </lineage>
</organism>
<evidence type="ECO:0000313" key="2">
    <source>
        <dbReference type="Proteomes" id="UP000231388"/>
    </source>
</evidence>
<dbReference type="Pfam" id="PF12441">
    <property type="entry name" value="CopG_antitoxin"/>
    <property type="match status" value="1"/>
</dbReference>
<dbReference type="EMBL" id="PCQY01000024">
    <property type="protein sequence ID" value="PIP04539.1"/>
    <property type="molecule type" value="Genomic_DNA"/>
</dbReference>
<dbReference type="InterPro" id="IPR022148">
    <property type="entry name" value="CopG_antitoxin"/>
</dbReference>
<comment type="caution">
    <text evidence="1">The sequence shown here is derived from an EMBL/GenBank/DDBJ whole genome shotgun (WGS) entry which is preliminary data.</text>
</comment>
<dbReference type="SUPFAM" id="SSF47598">
    <property type="entry name" value="Ribbon-helix-helix"/>
    <property type="match status" value="1"/>
</dbReference>